<evidence type="ECO:0000313" key="3">
    <source>
        <dbReference type="Proteomes" id="UP001596083"/>
    </source>
</evidence>
<evidence type="ECO:0000256" key="1">
    <source>
        <dbReference type="SAM" id="MobiDB-lite"/>
    </source>
</evidence>
<gene>
    <name evidence="2" type="ORF">ACFP1Z_19790</name>
</gene>
<dbReference type="EMBL" id="JBHSPB010000011">
    <property type="protein sequence ID" value="MFC5722413.1"/>
    <property type="molecule type" value="Genomic_DNA"/>
</dbReference>
<evidence type="ECO:0000313" key="2">
    <source>
        <dbReference type="EMBL" id="MFC5722413.1"/>
    </source>
</evidence>
<dbReference type="RefSeq" id="WP_390317855.1">
    <property type="nucleotide sequence ID" value="NZ_JBHSPB010000011.1"/>
</dbReference>
<name>A0ABW0Z3C7_9ACTN</name>
<accession>A0ABW0Z3C7</accession>
<keyword evidence="3" id="KW-1185">Reference proteome</keyword>
<organism evidence="2 3">
    <name type="scientific">Streptomyces gamaensis</name>
    <dbReference type="NCBI Taxonomy" id="1763542"/>
    <lineage>
        <taxon>Bacteria</taxon>
        <taxon>Bacillati</taxon>
        <taxon>Actinomycetota</taxon>
        <taxon>Actinomycetes</taxon>
        <taxon>Kitasatosporales</taxon>
        <taxon>Streptomycetaceae</taxon>
        <taxon>Streptomyces</taxon>
    </lineage>
</organism>
<dbReference type="Proteomes" id="UP001596083">
    <property type="component" value="Unassembled WGS sequence"/>
</dbReference>
<comment type="caution">
    <text evidence="2">The sequence shown here is derived from an EMBL/GenBank/DDBJ whole genome shotgun (WGS) entry which is preliminary data.</text>
</comment>
<sequence>MPEHAQQDHEHGTYDLRSGLQRIARNVLRRPAGASERRPQSLREESGGPGRTCAPPGRSGPCTPLHGRAAAELGALSSRIICDPRTIAAMALLVDDRDTIEPAGALTFACLLYLTDRGDAAEFWWQFAAGAGSATAAHCLYLHHLQHSEREAAGHWHDQARELYRPSADWALDGPPGRVEGDASPVDTGWFGTDVLYQWAAEHAAELACERARGITVRWWVFATRLTDAIGQLEVTDDDFGTIPRPAPALAAELRECVVSGL</sequence>
<protein>
    <submittedName>
        <fullName evidence="2">Uncharacterized protein</fullName>
    </submittedName>
</protein>
<feature type="region of interest" description="Disordered" evidence="1">
    <location>
        <begin position="28"/>
        <end position="61"/>
    </location>
</feature>
<feature type="compositionally biased region" description="Basic and acidic residues" evidence="1">
    <location>
        <begin position="35"/>
        <end position="46"/>
    </location>
</feature>
<reference evidence="3" key="1">
    <citation type="journal article" date="2019" name="Int. J. Syst. Evol. Microbiol.">
        <title>The Global Catalogue of Microorganisms (GCM) 10K type strain sequencing project: providing services to taxonomists for standard genome sequencing and annotation.</title>
        <authorList>
            <consortium name="The Broad Institute Genomics Platform"/>
            <consortium name="The Broad Institute Genome Sequencing Center for Infectious Disease"/>
            <person name="Wu L."/>
            <person name="Ma J."/>
        </authorList>
    </citation>
    <scope>NUCLEOTIDE SEQUENCE [LARGE SCALE GENOMIC DNA]</scope>
    <source>
        <strain evidence="3">CGMCC 4.7304</strain>
    </source>
</reference>
<proteinExistence type="predicted"/>